<dbReference type="PROSITE" id="PS50110">
    <property type="entry name" value="RESPONSE_REGULATORY"/>
    <property type="match status" value="1"/>
</dbReference>
<dbReference type="Gene3D" id="3.40.50.2300">
    <property type="match status" value="1"/>
</dbReference>
<evidence type="ECO:0000256" key="2">
    <source>
        <dbReference type="PROSITE-ProRule" id="PRU00169"/>
    </source>
</evidence>
<dbReference type="Proteomes" id="UP000494115">
    <property type="component" value="Unassembled WGS sequence"/>
</dbReference>
<reference evidence="4 5" key="1">
    <citation type="submission" date="2020-04" db="EMBL/GenBank/DDBJ databases">
        <authorList>
            <person name="De Canck E."/>
        </authorList>
    </citation>
    <scope>NUCLEOTIDE SEQUENCE [LARGE SCALE GENOMIC DNA]</scope>
    <source>
        <strain evidence="4 5">LMG 28138</strain>
    </source>
</reference>
<dbReference type="InterPro" id="IPR011006">
    <property type="entry name" value="CheY-like_superfamily"/>
</dbReference>
<keyword evidence="5" id="KW-1185">Reference proteome</keyword>
<dbReference type="AlphaFoldDB" id="A0A6S7B7D1"/>
<dbReference type="GO" id="GO:0004673">
    <property type="term" value="F:protein histidine kinase activity"/>
    <property type="evidence" value="ECO:0007669"/>
    <property type="project" value="UniProtKB-EC"/>
</dbReference>
<feature type="modified residue" description="4-aspartylphosphate" evidence="2">
    <location>
        <position position="77"/>
    </location>
</feature>
<evidence type="ECO:0000313" key="5">
    <source>
        <dbReference type="Proteomes" id="UP000494115"/>
    </source>
</evidence>
<dbReference type="InterPro" id="IPR001789">
    <property type="entry name" value="Sig_transdc_resp-reg_receiver"/>
</dbReference>
<keyword evidence="4" id="KW-0418">Kinase</keyword>
<keyword evidence="1 2" id="KW-0597">Phosphoprotein</keyword>
<dbReference type="EC" id="2.7.13.3" evidence="4"/>
<keyword evidence="4" id="KW-0808">Transferase</keyword>
<name>A0A6S7B7D1_9BURK</name>
<feature type="domain" description="Response regulatory" evidence="3">
    <location>
        <begin position="28"/>
        <end position="143"/>
    </location>
</feature>
<evidence type="ECO:0000313" key="4">
    <source>
        <dbReference type="EMBL" id="CAB3789664.1"/>
    </source>
</evidence>
<evidence type="ECO:0000256" key="1">
    <source>
        <dbReference type="ARBA" id="ARBA00022553"/>
    </source>
</evidence>
<accession>A0A6S7B7D1</accession>
<dbReference type="SMART" id="SM00448">
    <property type="entry name" value="REC"/>
    <property type="match status" value="1"/>
</dbReference>
<dbReference type="SUPFAM" id="SSF52172">
    <property type="entry name" value="CheY-like"/>
    <property type="match status" value="1"/>
</dbReference>
<dbReference type="GO" id="GO:0000160">
    <property type="term" value="P:phosphorelay signal transduction system"/>
    <property type="evidence" value="ECO:0007669"/>
    <property type="project" value="InterPro"/>
</dbReference>
<dbReference type="PANTHER" id="PTHR44591:SF23">
    <property type="entry name" value="CHEY SUBFAMILY"/>
    <property type="match status" value="1"/>
</dbReference>
<proteinExistence type="predicted"/>
<evidence type="ECO:0000259" key="3">
    <source>
        <dbReference type="PROSITE" id="PS50110"/>
    </source>
</evidence>
<dbReference type="InterPro" id="IPR050595">
    <property type="entry name" value="Bact_response_regulator"/>
</dbReference>
<organism evidence="4 5">
    <name type="scientific">Pararobbsia alpina</name>
    <dbReference type="NCBI Taxonomy" id="621374"/>
    <lineage>
        <taxon>Bacteria</taxon>
        <taxon>Pseudomonadati</taxon>
        <taxon>Pseudomonadota</taxon>
        <taxon>Betaproteobacteria</taxon>
        <taxon>Burkholderiales</taxon>
        <taxon>Burkholderiaceae</taxon>
        <taxon>Pararobbsia</taxon>
    </lineage>
</organism>
<dbReference type="Pfam" id="PF00072">
    <property type="entry name" value="Response_reg"/>
    <property type="match status" value="1"/>
</dbReference>
<protein>
    <submittedName>
        <fullName evidence="4">Sensor histidine kinase RcsC</fullName>
        <ecNumber evidence="4">2.7.13.3</ecNumber>
    </submittedName>
</protein>
<dbReference type="PANTHER" id="PTHR44591">
    <property type="entry name" value="STRESS RESPONSE REGULATOR PROTEIN 1"/>
    <property type="match status" value="1"/>
</dbReference>
<dbReference type="EMBL" id="CADIKM010000011">
    <property type="protein sequence ID" value="CAB3789664.1"/>
    <property type="molecule type" value="Genomic_DNA"/>
</dbReference>
<gene>
    <name evidence="4" type="primary">rcsC_11</name>
    <name evidence="4" type="ORF">LMG28138_02848</name>
</gene>
<sequence length="168" mass="18482">MLYRPTAMNSDKPDPARVRPATTVAQRRVLVADDDSDLAHSMVTILRAEGFDAQYVYTGLDAVTMTRRWQPQVVLLDLTMSQGSGWEVASTLRSGLAPDCLLIAHSALDAPEDIERCIEAGFDAHFAKPCDIDSLLQVLRGYYSIGDAWRQSAAQEGGRLKTFPATPR</sequence>